<evidence type="ECO:0000256" key="1">
    <source>
        <dbReference type="ARBA" id="ARBA00022737"/>
    </source>
</evidence>
<comment type="caution">
    <text evidence="5">The sequence shown here is derived from an EMBL/GenBank/DDBJ whole genome shotgun (WGS) entry which is preliminary data.</text>
</comment>
<name>A0A2B4SF61_STYPI</name>
<dbReference type="SMART" id="SM00028">
    <property type="entry name" value="TPR"/>
    <property type="match status" value="8"/>
</dbReference>
<organism evidence="5 6">
    <name type="scientific">Stylophora pistillata</name>
    <name type="common">Smooth cauliflower coral</name>
    <dbReference type="NCBI Taxonomy" id="50429"/>
    <lineage>
        <taxon>Eukaryota</taxon>
        <taxon>Metazoa</taxon>
        <taxon>Cnidaria</taxon>
        <taxon>Anthozoa</taxon>
        <taxon>Hexacorallia</taxon>
        <taxon>Scleractinia</taxon>
        <taxon>Astrocoeniina</taxon>
        <taxon>Pocilloporidae</taxon>
        <taxon>Stylophora</taxon>
    </lineage>
</organism>
<sequence>MDQDNYKPKIVAGRLKTLPNYSAPLPESLRTTCVGEYLENCGNYSGYMQDSSSSSGGADSSSVKELEPRRRKKIQKRIQKRNARHSKAPSSAALSCDVVQSACSQQQVKVTPDNYPSNITVHAENVVIGDSTELNILRQRPPDYKVNYNQEAVTSSPDEVTNVASHLQEGTVTGSHRSKRVPGVYGFVKDLILEGEHAKFVDDNGRYWINWLTAPRLYHKFRAKNYPKLSSECNQKAARKTLSAALIDSFKSQGAVEYDEYKKVNIKNGQVLERQFQMPPRIFESLFGSDYSGGFVSAEPETSEISLSDPEVTQVVGDIFPSPGHVKGGCPLQLTTESDTTGVARFDGEDVLSEKTNSYSFLSCIPDFKLNYNEEAVPSSPDELTNVASHLQKVTVTGTSTTADFATAACTVLLHGRLTSLEAPSPDCHQHALDIRLKVLGPEHVDVAMSYDNLGLIQSQLGDLTQAKDCDQRALEIRLKVLGPQHVDVATSYDNLGLVHRQLGDLKQTKDFHERAPDIRLKRLEAQHVDVATSYDNLGLVHRQLGDLKEAKDCYEHALDISSKELRPHHVGVATSYDNLGLVQSQLGDLTQAKDCDQRALEIRLKVLGPQHVDLAMSYDNLGLVQRQLGELKQADDCHKCALDIRLKALGPQHIDDATSYDNLGLVQSQRGDHRQAKDFHERGLDIRLKGLGPQHVDVATSYDNLGLVHRQLDIRLKVLGAQHVDVAMSYDNLGLVHRQLDNLGLVHRQLGNLKQVKDCGKRAFGIQLKEQGPHHVDVAMSYLNLGLVNLQPGDLKQAKDRHARDLDIALKWLGLQYVGVVTSYDDLGLVHRQQELDIDSLNLADVWKEWKETLELYRISSGLREKDDAIQIATIHSILGTKARRVLKTLPNIPEDITQRTVGGILTALETYCVPRNNTTYERYVFRKTTQEYRSFDIFVTDLRRRVEYYDFGAIKDSLIRDQIVMGINDIKLRERMLREADLTLEKAIKLCRITEKSKEQSKIFISPTTKTGNIDAVKKTEQPVDTAKSKHEDCRRIMKFKFCAASHERGKCPAYGATCHKCNGRNHYARCCFRSKNGMEERSVRHVEIEEHKSNELLEGLYIE</sequence>
<feature type="compositionally biased region" description="Low complexity" evidence="4">
    <location>
        <begin position="50"/>
        <end position="61"/>
    </location>
</feature>
<keyword evidence="2 3" id="KW-0802">TPR repeat</keyword>
<evidence type="ECO:0000313" key="6">
    <source>
        <dbReference type="Proteomes" id="UP000225706"/>
    </source>
</evidence>
<dbReference type="PANTHER" id="PTHR45641">
    <property type="entry name" value="TETRATRICOPEPTIDE REPEAT PROTEIN (AFU_ORTHOLOGUE AFUA_6G03870)"/>
    <property type="match status" value="1"/>
</dbReference>
<dbReference type="Pfam" id="PF13424">
    <property type="entry name" value="TPR_12"/>
    <property type="match status" value="4"/>
</dbReference>
<dbReference type="SUPFAM" id="SSF48452">
    <property type="entry name" value="TPR-like"/>
    <property type="match status" value="3"/>
</dbReference>
<feature type="repeat" description="TPR" evidence="3">
    <location>
        <begin position="532"/>
        <end position="565"/>
    </location>
</feature>
<gene>
    <name evidence="5" type="primary">nphp3</name>
    <name evidence="5" type="ORF">AWC38_SpisGene5932</name>
</gene>
<evidence type="ECO:0000313" key="5">
    <source>
        <dbReference type="EMBL" id="PFX29314.1"/>
    </source>
</evidence>
<accession>A0A2B4SF61</accession>
<dbReference type="Proteomes" id="UP000225706">
    <property type="component" value="Unassembled WGS sequence"/>
</dbReference>
<reference evidence="6" key="1">
    <citation type="journal article" date="2017" name="bioRxiv">
        <title>Comparative analysis of the genomes of Stylophora pistillata and Acropora digitifera provides evidence for extensive differences between species of corals.</title>
        <authorList>
            <person name="Voolstra C.R."/>
            <person name="Li Y."/>
            <person name="Liew Y.J."/>
            <person name="Baumgarten S."/>
            <person name="Zoccola D."/>
            <person name="Flot J.-F."/>
            <person name="Tambutte S."/>
            <person name="Allemand D."/>
            <person name="Aranda M."/>
        </authorList>
    </citation>
    <scope>NUCLEOTIDE SEQUENCE [LARGE SCALE GENOMIC DNA]</scope>
</reference>
<dbReference type="PROSITE" id="PS50005">
    <property type="entry name" value="TPR"/>
    <property type="match status" value="1"/>
</dbReference>
<dbReference type="InterPro" id="IPR011990">
    <property type="entry name" value="TPR-like_helical_dom_sf"/>
</dbReference>
<dbReference type="InterPro" id="IPR019734">
    <property type="entry name" value="TPR_rpt"/>
</dbReference>
<keyword evidence="6" id="KW-1185">Reference proteome</keyword>
<keyword evidence="1" id="KW-0677">Repeat</keyword>
<evidence type="ECO:0000256" key="2">
    <source>
        <dbReference type="ARBA" id="ARBA00022803"/>
    </source>
</evidence>
<evidence type="ECO:0000256" key="4">
    <source>
        <dbReference type="SAM" id="MobiDB-lite"/>
    </source>
</evidence>
<dbReference type="AlphaFoldDB" id="A0A2B4SF61"/>
<feature type="region of interest" description="Disordered" evidence="4">
    <location>
        <begin position="48"/>
        <end position="92"/>
    </location>
</feature>
<protein>
    <submittedName>
        <fullName evidence="5">Nephrocystin-3</fullName>
    </submittedName>
</protein>
<evidence type="ECO:0000256" key="3">
    <source>
        <dbReference type="PROSITE-ProRule" id="PRU00339"/>
    </source>
</evidence>
<dbReference type="Gene3D" id="1.25.40.10">
    <property type="entry name" value="Tetratricopeptide repeat domain"/>
    <property type="match status" value="3"/>
</dbReference>
<dbReference type="EMBL" id="LSMT01000067">
    <property type="protein sequence ID" value="PFX29314.1"/>
    <property type="molecule type" value="Genomic_DNA"/>
</dbReference>
<feature type="compositionally biased region" description="Basic residues" evidence="4">
    <location>
        <begin position="69"/>
        <end position="87"/>
    </location>
</feature>
<proteinExistence type="predicted"/>
<dbReference type="PANTHER" id="PTHR45641:SF19">
    <property type="entry name" value="NEPHROCYSTIN-3"/>
    <property type="match status" value="1"/>
</dbReference>